<dbReference type="NCBIfam" id="TIGR02937">
    <property type="entry name" value="sigma70-ECF"/>
    <property type="match status" value="1"/>
</dbReference>
<dbReference type="AlphaFoldDB" id="A0A921IIX4"/>
<comment type="similarity">
    <text evidence="1">Belongs to the sigma-70 factor family. ECF subfamily.</text>
</comment>
<dbReference type="Gene3D" id="1.10.10.10">
    <property type="entry name" value="Winged helix-like DNA-binding domain superfamily/Winged helix DNA-binding domain"/>
    <property type="match status" value="1"/>
</dbReference>
<reference evidence="7" key="1">
    <citation type="journal article" date="2021" name="PeerJ">
        <title>Extensive microbial diversity within the chicken gut microbiome revealed by metagenomics and culture.</title>
        <authorList>
            <person name="Gilroy R."/>
            <person name="Ravi A."/>
            <person name="Getino M."/>
            <person name="Pursley I."/>
            <person name="Horton D.L."/>
            <person name="Alikhan N.F."/>
            <person name="Baker D."/>
            <person name="Gharbi K."/>
            <person name="Hall N."/>
            <person name="Watson M."/>
            <person name="Adriaenssens E.M."/>
            <person name="Foster-Nyarko E."/>
            <person name="Jarju S."/>
            <person name="Secka A."/>
            <person name="Antonio M."/>
            <person name="Oren A."/>
            <person name="Chaudhuri R.R."/>
            <person name="La Ragione R."/>
            <person name="Hildebrand F."/>
            <person name="Pallen M.J."/>
        </authorList>
    </citation>
    <scope>NUCLEOTIDE SEQUENCE</scope>
    <source>
        <strain evidence="7">ChiBcec21-2208</strain>
    </source>
</reference>
<reference evidence="7" key="2">
    <citation type="submission" date="2021-09" db="EMBL/GenBank/DDBJ databases">
        <authorList>
            <person name="Gilroy R."/>
        </authorList>
    </citation>
    <scope>NUCLEOTIDE SEQUENCE</scope>
    <source>
        <strain evidence="7">ChiBcec21-2208</strain>
    </source>
</reference>
<evidence type="ECO:0000256" key="3">
    <source>
        <dbReference type="ARBA" id="ARBA00023082"/>
    </source>
</evidence>
<gene>
    <name evidence="7" type="ORF">K8V20_06130</name>
</gene>
<evidence type="ECO:0000256" key="2">
    <source>
        <dbReference type="ARBA" id="ARBA00023015"/>
    </source>
</evidence>
<dbReference type="SUPFAM" id="SSF88946">
    <property type="entry name" value="Sigma2 domain of RNA polymerase sigma factors"/>
    <property type="match status" value="1"/>
</dbReference>
<keyword evidence="5" id="KW-0804">Transcription</keyword>
<dbReference type="Proteomes" id="UP000782880">
    <property type="component" value="Unassembled WGS sequence"/>
</dbReference>
<dbReference type="GO" id="GO:0016987">
    <property type="term" value="F:sigma factor activity"/>
    <property type="evidence" value="ECO:0007669"/>
    <property type="project" value="UniProtKB-KW"/>
</dbReference>
<sequence length="121" mass="14311">ETLEEENSNLRAWLIVTARNKALDRYRRLRRETVEPLPEDFELIADELVEPRQSEAEALIAELVEGLQPPDREIFIRRYYGLQSGREIGKALHMEEHAVNVRLSRGRQRLKRQFLQIFGKE</sequence>
<dbReference type="InterPro" id="IPR039425">
    <property type="entry name" value="RNA_pol_sigma-70-like"/>
</dbReference>
<protein>
    <submittedName>
        <fullName evidence="7">Sigma-70 family RNA polymerase sigma factor</fullName>
    </submittedName>
</protein>
<dbReference type="InterPro" id="IPR013249">
    <property type="entry name" value="RNA_pol_sigma70_r4_t2"/>
</dbReference>
<accession>A0A921IIX4</accession>
<evidence type="ECO:0000256" key="5">
    <source>
        <dbReference type="ARBA" id="ARBA00023163"/>
    </source>
</evidence>
<proteinExistence type="inferred from homology"/>
<dbReference type="PANTHER" id="PTHR43133">
    <property type="entry name" value="RNA POLYMERASE ECF-TYPE SIGMA FACTO"/>
    <property type="match status" value="1"/>
</dbReference>
<dbReference type="InterPro" id="IPR013324">
    <property type="entry name" value="RNA_pol_sigma_r3/r4-like"/>
</dbReference>
<name>A0A921IIX4_9FIRM</name>
<feature type="non-terminal residue" evidence="7">
    <location>
        <position position="1"/>
    </location>
</feature>
<keyword evidence="4" id="KW-0238">DNA-binding</keyword>
<dbReference type="InterPro" id="IPR014284">
    <property type="entry name" value="RNA_pol_sigma-70_dom"/>
</dbReference>
<dbReference type="PANTHER" id="PTHR43133:SF8">
    <property type="entry name" value="RNA POLYMERASE SIGMA FACTOR HI_1459-RELATED"/>
    <property type="match status" value="1"/>
</dbReference>
<evidence type="ECO:0000313" key="8">
    <source>
        <dbReference type="Proteomes" id="UP000782880"/>
    </source>
</evidence>
<keyword evidence="2" id="KW-0805">Transcription regulation</keyword>
<dbReference type="GO" id="GO:0006352">
    <property type="term" value="P:DNA-templated transcription initiation"/>
    <property type="evidence" value="ECO:0007669"/>
    <property type="project" value="InterPro"/>
</dbReference>
<evidence type="ECO:0000256" key="1">
    <source>
        <dbReference type="ARBA" id="ARBA00010641"/>
    </source>
</evidence>
<dbReference type="Gene3D" id="1.10.1740.10">
    <property type="match status" value="1"/>
</dbReference>
<evidence type="ECO:0000259" key="6">
    <source>
        <dbReference type="Pfam" id="PF08281"/>
    </source>
</evidence>
<dbReference type="GO" id="GO:0003677">
    <property type="term" value="F:DNA binding"/>
    <property type="evidence" value="ECO:0007669"/>
    <property type="project" value="UniProtKB-KW"/>
</dbReference>
<dbReference type="InterPro" id="IPR036388">
    <property type="entry name" value="WH-like_DNA-bd_sf"/>
</dbReference>
<dbReference type="Pfam" id="PF08281">
    <property type="entry name" value="Sigma70_r4_2"/>
    <property type="match status" value="1"/>
</dbReference>
<keyword evidence="3" id="KW-0731">Sigma factor</keyword>
<dbReference type="InterPro" id="IPR013325">
    <property type="entry name" value="RNA_pol_sigma_r2"/>
</dbReference>
<evidence type="ECO:0000256" key="4">
    <source>
        <dbReference type="ARBA" id="ARBA00023125"/>
    </source>
</evidence>
<comment type="caution">
    <text evidence="7">The sequence shown here is derived from an EMBL/GenBank/DDBJ whole genome shotgun (WGS) entry which is preliminary data.</text>
</comment>
<organism evidence="7 8">
    <name type="scientific">Subdoligranulum variabile</name>
    <dbReference type="NCBI Taxonomy" id="214851"/>
    <lineage>
        <taxon>Bacteria</taxon>
        <taxon>Bacillati</taxon>
        <taxon>Bacillota</taxon>
        <taxon>Clostridia</taxon>
        <taxon>Eubacteriales</taxon>
        <taxon>Oscillospiraceae</taxon>
        <taxon>Subdoligranulum</taxon>
    </lineage>
</organism>
<dbReference type="SUPFAM" id="SSF88659">
    <property type="entry name" value="Sigma3 and sigma4 domains of RNA polymerase sigma factors"/>
    <property type="match status" value="1"/>
</dbReference>
<dbReference type="EMBL" id="DYVE01000161">
    <property type="protein sequence ID" value="HJG28205.1"/>
    <property type="molecule type" value="Genomic_DNA"/>
</dbReference>
<feature type="domain" description="RNA polymerase sigma factor 70 region 4 type 2" evidence="6">
    <location>
        <begin position="59"/>
        <end position="110"/>
    </location>
</feature>
<evidence type="ECO:0000313" key="7">
    <source>
        <dbReference type="EMBL" id="HJG28205.1"/>
    </source>
</evidence>